<keyword evidence="3" id="KW-1185">Reference proteome</keyword>
<dbReference type="EMBL" id="JAMWYS010000035">
    <property type="protein sequence ID" value="MCO4293359.1"/>
    <property type="molecule type" value="Genomic_DNA"/>
</dbReference>
<dbReference type="RefSeq" id="WP_252587943.1">
    <property type="nucleotide sequence ID" value="NZ_JAMWYS010000035.1"/>
</dbReference>
<evidence type="ECO:0000259" key="1">
    <source>
        <dbReference type="Pfam" id="PF19089"/>
    </source>
</evidence>
<dbReference type="InterPro" id="IPR045916">
    <property type="entry name" value="DUF5777"/>
</dbReference>
<organism evidence="2 3">
    <name type="scientific">Solitalea agri</name>
    <dbReference type="NCBI Taxonomy" id="2953739"/>
    <lineage>
        <taxon>Bacteria</taxon>
        <taxon>Pseudomonadati</taxon>
        <taxon>Bacteroidota</taxon>
        <taxon>Sphingobacteriia</taxon>
        <taxon>Sphingobacteriales</taxon>
        <taxon>Sphingobacteriaceae</taxon>
        <taxon>Solitalea</taxon>
    </lineage>
</organism>
<evidence type="ECO:0000313" key="2">
    <source>
        <dbReference type="EMBL" id="MCO4293359.1"/>
    </source>
</evidence>
<accession>A0A9X2F367</accession>
<comment type="caution">
    <text evidence="2">The sequence shown here is derived from an EMBL/GenBank/DDBJ whole genome shotgun (WGS) entry which is preliminary data.</text>
</comment>
<proteinExistence type="predicted"/>
<reference evidence="2" key="1">
    <citation type="submission" date="2022-06" db="EMBL/GenBank/DDBJ databases">
        <title>Solitalea sp. MAHUQ-68 isolated from rhizospheric soil.</title>
        <authorList>
            <person name="Huq M.A."/>
        </authorList>
    </citation>
    <scope>NUCLEOTIDE SEQUENCE</scope>
    <source>
        <strain evidence="2">MAHUQ-68</strain>
    </source>
</reference>
<dbReference type="AlphaFoldDB" id="A0A9X2F367"/>
<sequence>MAQQTDSVKTLDTLNTNLSSDIPVIATFKSGLIINGQSNETLHKSDLLVDIAHRFGDIGGANGGVHNFYGLDNSTDILISLKYGITDRFMIGAGRAKGAPNGVNTFQKELYYFSLKYRLLQQTENDHIPIAVTLYGNSVICGMEPLDLATSDANFQKFGERMSYTLQAIVARKFSRNFSLSLMPTYVRRNYVSYQDMNDLFALGAGARLKFSKRMAIVADYFHAFRTQESKDYYETAQDFKFYDALGVGLEIETGGHVFNLSFTNSTAILDTQYVPSTSSAWSKGQFRWGFNISRTFTLSKNK</sequence>
<protein>
    <submittedName>
        <fullName evidence="2">DUF5777 family beta-barrel protein</fullName>
    </submittedName>
</protein>
<evidence type="ECO:0000313" key="3">
    <source>
        <dbReference type="Proteomes" id="UP001155182"/>
    </source>
</evidence>
<name>A0A9X2F367_9SPHI</name>
<dbReference type="Pfam" id="PF19089">
    <property type="entry name" value="DUF5777"/>
    <property type="match status" value="1"/>
</dbReference>
<gene>
    <name evidence="2" type="ORF">NF867_10830</name>
</gene>
<dbReference type="Proteomes" id="UP001155182">
    <property type="component" value="Unassembled WGS sequence"/>
</dbReference>
<feature type="domain" description="DUF5777" evidence="1">
    <location>
        <begin position="28"/>
        <end position="297"/>
    </location>
</feature>